<proteinExistence type="predicted"/>
<evidence type="ECO:0000313" key="1">
    <source>
        <dbReference type="EMBL" id="GKX66753.1"/>
    </source>
</evidence>
<accession>A0ACB5RBY2</accession>
<gene>
    <name evidence="1" type="ORF">rsdtw13_20110</name>
</gene>
<organism evidence="1 2">
    <name type="scientific">Inconstantimicrobium mannanitabidum</name>
    <dbReference type="NCBI Taxonomy" id="1604901"/>
    <lineage>
        <taxon>Bacteria</taxon>
        <taxon>Bacillati</taxon>
        <taxon>Bacillota</taxon>
        <taxon>Clostridia</taxon>
        <taxon>Eubacteriales</taxon>
        <taxon>Clostridiaceae</taxon>
        <taxon>Inconstantimicrobium</taxon>
    </lineage>
</organism>
<sequence>MRNRTTQRLARTALVAAIYAVITFAIAPFAYGSLQFRISEVMVLLAFFDPFYIGGLTLGCFIANILSPNGMIDAIVGTLATFISVSAISLTAKYIKNSKISLLIASLWPTIFNALMIGWELNYISGAPLVLTMLEVAFGEFVVVTIIGVPVFTLIKKRYLKLIRV</sequence>
<name>A0ACB5RBY2_9CLOT</name>
<reference evidence="1" key="1">
    <citation type="journal article" date="2025" name="Int. J. Syst. Evol. Microbiol.">
        <title>Inconstantimicrobium mannanitabidum sp. nov., a novel member of the family Clostridiaceae isolated from anoxic soil under the treatment of reductive soil disinfestation.</title>
        <authorList>
            <person name="Ueki A."/>
            <person name="Tonouchi A."/>
            <person name="Honma S."/>
            <person name="Kaku N."/>
            <person name="Ueki K."/>
        </authorList>
    </citation>
    <scope>NUCLEOTIDE SEQUENCE</scope>
    <source>
        <strain evidence="1">TW13</strain>
    </source>
</reference>
<evidence type="ECO:0000313" key="2">
    <source>
        <dbReference type="Proteomes" id="UP001058074"/>
    </source>
</evidence>
<keyword evidence="2" id="KW-1185">Reference proteome</keyword>
<dbReference type="Proteomes" id="UP001058074">
    <property type="component" value="Unassembled WGS sequence"/>
</dbReference>
<dbReference type="EMBL" id="BROD01000001">
    <property type="protein sequence ID" value="GKX66753.1"/>
    <property type="molecule type" value="Genomic_DNA"/>
</dbReference>
<protein>
    <submittedName>
        <fullName evidence="1">Membrane protein</fullName>
    </submittedName>
</protein>
<comment type="caution">
    <text evidence="1">The sequence shown here is derived from an EMBL/GenBank/DDBJ whole genome shotgun (WGS) entry which is preliminary data.</text>
</comment>